<name>A0A8E2JP70_9PEZI</name>
<proteinExistence type="predicted"/>
<evidence type="ECO:0000256" key="1">
    <source>
        <dbReference type="SAM" id="MobiDB-lite"/>
    </source>
</evidence>
<accession>A0A8E2JP70</accession>
<evidence type="ECO:0000313" key="2">
    <source>
        <dbReference type="EMBL" id="OCL04550.1"/>
    </source>
</evidence>
<reference evidence="2 3" key="1">
    <citation type="journal article" date="2016" name="Nat. Commun.">
        <title>Ectomycorrhizal ecology is imprinted in the genome of the dominant symbiotic fungus Cenococcum geophilum.</title>
        <authorList>
            <consortium name="DOE Joint Genome Institute"/>
            <person name="Peter M."/>
            <person name="Kohler A."/>
            <person name="Ohm R.A."/>
            <person name="Kuo A."/>
            <person name="Krutzmann J."/>
            <person name="Morin E."/>
            <person name="Arend M."/>
            <person name="Barry K.W."/>
            <person name="Binder M."/>
            <person name="Choi C."/>
            <person name="Clum A."/>
            <person name="Copeland A."/>
            <person name="Grisel N."/>
            <person name="Haridas S."/>
            <person name="Kipfer T."/>
            <person name="LaButti K."/>
            <person name="Lindquist E."/>
            <person name="Lipzen A."/>
            <person name="Maire R."/>
            <person name="Meier B."/>
            <person name="Mihaltcheva S."/>
            <person name="Molinier V."/>
            <person name="Murat C."/>
            <person name="Poggeler S."/>
            <person name="Quandt C.A."/>
            <person name="Sperisen C."/>
            <person name="Tritt A."/>
            <person name="Tisserant E."/>
            <person name="Crous P.W."/>
            <person name="Henrissat B."/>
            <person name="Nehls U."/>
            <person name="Egli S."/>
            <person name="Spatafora J.W."/>
            <person name="Grigoriev I.V."/>
            <person name="Martin F.M."/>
        </authorList>
    </citation>
    <scope>NUCLEOTIDE SEQUENCE [LARGE SCALE GENOMIC DNA]</scope>
    <source>
        <strain evidence="2 3">CBS 207.34</strain>
    </source>
</reference>
<gene>
    <name evidence="2" type="ORF">AOQ84DRAFT_115543</name>
</gene>
<feature type="region of interest" description="Disordered" evidence="1">
    <location>
        <begin position="155"/>
        <end position="227"/>
    </location>
</feature>
<sequence length="418" mass="46509">MVAYIPPPAPRELLPPLLACLPTAFASSQPPPALLPLLSPILRQRVQLLSSESWLPLLCWDAHAASKLPGIVENIQLEPHPVSGEIELRDVETIQYRRLDPETLHSRLVLDEFNLLAIYLWCTGEEGNAWRLAELRGIDDGEDGTQWFDSMAEANDDARPGFSRKNHSQTNSIANGASHPAAAPQPPTQEKEEEDDDDAYWASYDRTPGRTPHKRSPAPITNSSVQLPTQSELEYFARYAAEVQPALDAHDPEEEGPAPGESTLNGDELERGLRQRHLEPETEPLEASNIGPHGYDSSLPPPAPGYANELNELNKLNGLPKDSASDEKAPETELEPEPERYSVLNHPRPSSSASLNSVERLEREAENHSQAEIAIKQHISTDIKSLFRLARSAGIEREEFERIVHRELEVLPMLELDQ</sequence>
<dbReference type="Proteomes" id="UP000250140">
    <property type="component" value="Unassembled WGS sequence"/>
</dbReference>
<feature type="compositionally biased region" description="Low complexity" evidence="1">
    <location>
        <begin position="308"/>
        <end position="319"/>
    </location>
</feature>
<dbReference type="EMBL" id="KV750474">
    <property type="protein sequence ID" value="OCL04550.1"/>
    <property type="molecule type" value="Genomic_DNA"/>
</dbReference>
<keyword evidence="3" id="KW-1185">Reference proteome</keyword>
<feature type="compositionally biased region" description="Polar residues" evidence="1">
    <location>
        <begin position="348"/>
        <end position="357"/>
    </location>
</feature>
<protein>
    <submittedName>
        <fullName evidence="2">Uncharacterized protein</fullName>
    </submittedName>
</protein>
<feature type="region of interest" description="Disordered" evidence="1">
    <location>
        <begin position="280"/>
        <end position="364"/>
    </location>
</feature>
<organism evidence="2 3">
    <name type="scientific">Glonium stellatum</name>
    <dbReference type="NCBI Taxonomy" id="574774"/>
    <lineage>
        <taxon>Eukaryota</taxon>
        <taxon>Fungi</taxon>
        <taxon>Dikarya</taxon>
        <taxon>Ascomycota</taxon>
        <taxon>Pezizomycotina</taxon>
        <taxon>Dothideomycetes</taxon>
        <taxon>Pleosporomycetidae</taxon>
        <taxon>Gloniales</taxon>
        <taxon>Gloniaceae</taxon>
        <taxon>Glonium</taxon>
    </lineage>
</organism>
<dbReference type="OrthoDB" id="5578001at2759"/>
<evidence type="ECO:0000313" key="3">
    <source>
        <dbReference type="Proteomes" id="UP000250140"/>
    </source>
</evidence>
<dbReference type="AlphaFoldDB" id="A0A8E2JP70"/>